<keyword evidence="3" id="KW-0677">Repeat</keyword>
<dbReference type="KEGG" id="spu:100893877"/>
<keyword evidence="2 7" id="KW-0732">Signal</keyword>
<evidence type="ECO:0000256" key="6">
    <source>
        <dbReference type="SAM" id="Phobius"/>
    </source>
</evidence>
<feature type="region of interest" description="Disordered" evidence="5">
    <location>
        <begin position="419"/>
        <end position="438"/>
    </location>
</feature>
<feature type="chain" id="PRO_5029671659" description="LRRCT domain-containing protein" evidence="7">
    <location>
        <begin position="26"/>
        <end position="1266"/>
    </location>
</feature>
<feature type="domain" description="LRRCT" evidence="8">
    <location>
        <begin position="869"/>
        <end position="921"/>
    </location>
</feature>
<protein>
    <recommendedName>
        <fullName evidence="8">LRRCT domain-containing protein</fullName>
    </recommendedName>
</protein>
<feature type="compositionally biased region" description="Polar residues" evidence="5">
    <location>
        <begin position="1067"/>
        <end position="1079"/>
    </location>
</feature>
<dbReference type="SMART" id="SM00369">
    <property type="entry name" value="LRR_TYP"/>
    <property type="match status" value="17"/>
</dbReference>
<feature type="signal peptide" evidence="7">
    <location>
        <begin position="1"/>
        <end position="25"/>
    </location>
</feature>
<evidence type="ECO:0000256" key="3">
    <source>
        <dbReference type="ARBA" id="ARBA00022737"/>
    </source>
</evidence>
<dbReference type="SMART" id="SM00365">
    <property type="entry name" value="LRR_SD22"/>
    <property type="match status" value="7"/>
</dbReference>
<keyword evidence="6" id="KW-0812">Transmembrane</keyword>
<feature type="transmembrane region" description="Helical" evidence="6">
    <location>
        <begin position="963"/>
        <end position="987"/>
    </location>
</feature>
<feature type="region of interest" description="Disordered" evidence="5">
    <location>
        <begin position="1141"/>
        <end position="1184"/>
    </location>
</feature>
<dbReference type="PANTHER" id="PTHR24373">
    <property type="entry name" value="SLIT RELATED LEUCINE-RICH REPEAT NEURONAL PROTEIN"/>
    <property type="match status" value="1"/>
</dbReference>
<dbReference type="InterPro" id="IPR000483">
    <property type="entry name" value="Cys-rich_flank_reg_C"/>
</dbReference>
<dbReference type="SMART" id="SM00368">
    <property type="entry name" value="LRR_RI"/>
    <property type="match status" value="4"/>
</dbReference>
<dbReference type="FunFam" id="3.80.10.10:FF:000770">
    <property type="entry name" value="Uncharacterized protein"/>
    <property type="match status" value="1"/>
</dbReference>
<evidence type="ECO:0000313" key="9">
    <source>
        <dbReference type="EnsemblMetazoa" id="XP_003728255"/>
    </source>
</evidence>
<evidence type="ECO:0000256" key="2">
    <source>
        <dbReference type="ARBA" id="ARBA00022729"/>
    </source>
</evidence>
<dbReference type="InterPro" id="IPR001611">
    <property type="entry name" value="Leu-rich_rpt"/>
</dbReference>
<feature type="compositionally biased region" description="Polar residues" evidence="5">
    <location>
        <begin position="1141"/>
        <end position="1160"/>
    </location>
</feature>
<feature type="transmembrane region" description="Helical" evidence="6">
    <location>
        <begin position="458"/>
        <end position="481"/>
    </location>
</feature>
<name>A0A7M7GGV7_STRPU</name>
<dbReference type="Gene3D" id="3.80.10.10">
    <property type="entry name" value="Ribonuclease Inhibitor"/>
    <property type="match status" value="4"/>
</dbReference>
<evidence type="ECO:0000256" key="1">
    <source>
        <dbReference type="ARBA" id="ARBA00022614"/>
    </source>
</evidence>
<dbReference type="InterPro" id="IPR032675">
    <property type="entry name" value="LRR_dom_sf"/>
</dbReference>
<reference evidence="10" key="1">
    <citation type="submission" date="2015-02" db="EMBL/GenBank/DDBJ databases">
        <title>Genome sequencing for Strongylocentrotus purpuratus.</title>
        <authorList>
            <person name="Murali S."/>
            <person name="Liu Y."/>
            <person name="Vee V."/>
            <person name="English A."/>
            <person name="Wang M."/>
            <person name="Skinner E."/>
            <person name="Han Y."/>
            <person name="Muzny D.M."/>
            <person name="Worley K.C."/>
            <person name="Gibbs R.A."/>
        </authorList>
    </citation>
    <scope>NUCLEOTIDE SEQUENCE</scope>
</reference>
<dbReference type="SUPFAM" id="SSF52058">
    <property type="entry name" value="L domain-like"/>
    <property type="match status" value="2"/>
</dbReference>
<proteinExistence type="predicted"/>
<evidence type="ECO:0000259" key="8">
    <source>
        <dbReference type="SMART" id="SM00082"/>
    </source>
</evidence>
<keyword evidence="6" id="KW-0472">Membrane</keyword>
<evidence type="ECO:0000256" key="7">
    <source>
        <dbReference type="SAM" id="SignalP"/>
    </source>
</evidence>
<dbReference type="RefSeq" id="XP_003728255.2">
    <property type="nucleotide sequence ID" value="XM_003728207.3"/>
</dbReference>
<keyword evidence="6" id="KW-1133">Transmembrane helix</keyword>
<keyword evidence="10" id="KW-1185">Reference proteome</keyword>
<dbReference type="InParanoid" id="A0A7M7GGV7"/>
<dbReference type="InterPro" id="IPR050328">
    <property type="entry name" value="Dev_Immune_Receptor"/>
</dbReference>
<dbReference type="PANTHER" id="PTHR24373:SF370">
    <property type="entry name" value="FISH-LIPS, ISOFORM E"/>
    <property type="match status" value="1"/>
</dbReference>
<dbReference type="AlphaFoldDB" id="A0A7M7GGV7"/>
<sequence>MWSIRYKNLFFTIAFGCWCFHLVKAQQSTHTDTPEVLLCDELCEFSAWAMHAYCGERMLGDLPLQCREVKTLDVRLNDIHSLRSGRLSEFENLKYLFLVGNNMSEVEDGAFEGCEGIEFLSWGGNNFTRLTRNKFVGLTNLKHMLMENSNIREIETEAFIETPLLKTLDLSGNTFISPPCDVLHPQNVLTDLSLSDNFISILPEQCFSRFQHLTRLKLSNNPIRIITNLSAFEGLRSLKKLEIDNTSLTALTNGSFRHIHTVTEFVLSRNLIKVLEERDFATLSEVEILRLDHNQIHAIHQRTFVDLQSLRLLVLSNNNIMTIGLHTFIPVETTLEELYLDSNELRSIHNISASSIRSLKNLSLARNPLECHCHLSTFRHSTSGMEQGGASVTCRLANELEVNIFETRLTATPCPKPNPGHVNPLARIDPTKKPVVPKNGETTEQLETNESSMLQQHIFYVLVALMVLTALLGCALLAWWIMMIKIRKENKDNSKSSEEINYVKVPCQTVMWTLYLPRTLLAVAFGCWCFHLSRACTTTSRCSEICEYSDWAKHAACGRRYLEDIPQVCCGVKSLDLRQNDVRTLRKGALKTFTNLKYIYLDRNNMSVVRKGAFHGCSKLEHLSMGENNFRGLTRRMLEGLEKVKYLIISRGKLKRIDRGTFLDTPSLLTLDLQGNQLLSPPCEALPAGNILKTLFLSRNHISVFPRLCFQNFTELKRLHLNDNPIGDITNINVFQGLESLEELSLKKVSLSAVPVALFRDVNTLTTLIMSHNLIESLHERDFMGLPYLTTLNLESNRIVTVHEKAFSGLDFLKFLVLSNNRIVSIGQGALRPVEGTLHDLHLHGNTLPEIQNISSSFASLERIFIADNPLICTCQLAPLRQWLQLNRDVLSSTEGNATCTIPDTDQNTPVLESNQTYPCLQTTPGTFLLPEEERSTVDFEASTYGSFPNSTGDVPDSDLPRMFLVTSSTIFVVLVMFMVVLLIVCFKARRRTKLEKDRESDSIYATVDDNSVEEIPPRLYNLRISYNPVYSTRIRNQNGRSCSTSCSLCNGSRGLSSLSPFPPIPNSQRNPTVPSGSCRNKEHTNYDNPTNQRLAIASHSQCGHGTDESRNIWAESVSNADNDEYLIKNDVLISSNEVTTKSKGPNQVSFSGDSGTNGINARKNIRGGEDGFTPKGEKSADGVDDGGYLVAETSFQVPLFDHSRGLSHDDAINNSREKILAGPVNTIWTRVSTKRSIKSDHRNYLQQSYIGKVVLRPIDPTLGGN</sequence>
<feature type="transmembrane region" description="Helical" evidence="6">
    <location>
        <begin position="514"/>
        <end position="533"/>
    </location>
</feature>
<dbReference type="InterPro" id="IPR003591">
    <property type="entry name" value="Leu-rich_rpt_typical-subtyp"/>
</dbReference>
<keyword evidence="4" id="KW-0325">Glycoprotein</keyword>
<reference evidence="9" key="2">
    <citation type="submission" date="2021-01" db="UniProtKB">
        <authorList>
            <consortium name="EnsemblMetazoa"/>
        </authorList>
    </citation>
    <scope>IDENTIFICATION</scope>
</reference>
<evidence type="ECO:0000256" key="5">
    <source>
        <dbReference type="SAM" id="MobiDB-lite"/>
    </source>
</evidence>
<dbReference type="OrthoDB" id="676979at2759"/>
<evidence type="ECO:0000313" key="10">
    <source>
        <dbReference type="Proteomes" id="UP000007110"/>
    </source>
</evidence>
<organism evidence="9 10">
    <name type="scientific">Strongylocentrotus purpuratus</name>
    <name type="common">Purple sea urchin</name>
    <dbReference type="NCBI Taxonomy" id="7668"/>
    <lineage>
        <taxon>Eukaryota</taxon>
        <taxon>Metazoa</taxon>
        <taxon>Echinodermata</taxon>
        <taxon>Eleutherozoa</taxon>
        <taxon>Echinozoa</taxon>
        <taxon>Echinoidea</taxon>
        <taxon>Euechinoidea</taxon>
        <taxon>Echinacea</taxon>
        <taxon>Camarodonta</taxon>
        <taxon>Echinidea</taxon>
        <taxon>Strongylocentrotidae</taxon>
        <taxon>Strongylocentrotus</taxon>
    </lineage>
</organism>
<dbReference type="PROSITE" id="PS51450">
    <property type="entry name" value="LRR"/>
    <property type="match status" value="4"/>
</dbReference>
<dbReference type="EnsemblMetazoa" id="XM_003728207">
    <property type="protein sequence ID" value="XP_003728255"/>
    <property type="gene ID" value="LOC100893877"/>
</dbReference>
<dbReference type="SMART" id="SM00082">
    <property type="entry name" value="LRRCT"/>
    <property type="match status" value="2"/>
</dbReference>
<feature type="region of interest" description="Disordered" evidence="5">
    <location>
        <begin position="1060"/>
        <end position="1090"/>
    </location>
</feature>
<dbReference type="OMA" id="IHTNAFI"/>
<accession>A0A7M7GGV7</accession>
<evidence type="ECO:0000256" key="4">
    <source>
        <dbReference type="ARBA" id="ARBA00023180"/>
    </source>
</evidence>
<keyword evidence="1" id="KW-0433">Leucine-rich repeat</keyword>
<feature type="domain" description="LRRCT" evidence="8">
    <location>
        <begin position="367"/>
        <end position="415"/>
    </location>
</feature>
<dbReference type="GeneID" id="100893877"/>
<dbReference type="Proteomes" id="UP000007110">
    <property type="component" value="Unassembled WGS sequence"/>
</dbReference>
<dbReference type="Pfam" id="PF13855">
    <property type="entry name" value="LRR_8"/>
    <property type="match status" value="4"/>
</dbReference>